<dbReference type="HOGENOM" id="CLU_1876282_0_0_1"/>
<protein>
    <submittedName>
        <fullName evidence="1">Uncharacterized protein</fullName>
    </submittedName>
</protein>
<organism evidence="1 2">
    <name type="scientific">Pisolithus tinctorius Marx 270</name>
    <dbReference type="NCBI Taxonomy" id="870435"/>
    <lineage>
        <taxon>Eukaryota</taxon>
        <taxon>Fungi</taxon>
        <taxon>Dikarya</taxon>
        <taxon>Basidiomycota</taxon>
        <taxon>Agaricomycotina</taxon>
        <taxon>Agaricomycetes</taxon>
        <taxon>Agaricomycetidae</taxon>
        <taxon>Boletales</taxon>
        <taxon>Sclerodermatineae</taxon>
        <taxon>Pisolithaceae</taxon>
        <taxon>Pisolithus</taxon>
    </lineage>
</organism>
<dbReference type="InParanoid" id="A0A0C3NS42"/>
<name>A0A0C3NS42_PISTI</name>
<keyword evidence="2" id="KW-1185">Reference proteome</keyword>
<dbReference type="Proteomes" id="UP000054217">
    <property type="component" value="Unassembled WGS sequence"/>
</dbReference>
<sequence>MSTVQVVDLVACMQEEVTRLRELIQVEKEREMANLKQQYYHMGNGNVLHPHPLNPFNAPFCLPGPLDQCKPALLAKESILHHHPCNPSNSSAPSLKAIKRIRQAQGTSTQTHLLEVVIDDDIWWLKQLSACLYVLH</sequence>
<dbReference type="EMBL" id="KN832017">
    <property type="protein sequence ID" value="KIN98315.1"/>
    <property type="molecule type" value="Genomic_DNA"/>
</dbReference>
<reference evidence="2" key="2">
    <citation type="submission" date="2015-01" db="EMBL/GenBank/DDBJ databases">
        <title>Evolutionary Origins and Diversification of the Mycorrhizal Mutualists.</title>
        <authorList>
            <consortium name="DOE Joint Genome Institute"/>
            <consortium name="Mycorrhizal Genomics Consortium"/>
            <person name="Kohler A."/>
            <person name="Kuo A."/>
            <person name="Nagy L.G."/>
            <person name="Floudas D."/>
            <person name="Copeland A."/>
            <person name="Barry K.W."/>
            <person name="Cichocki N."/>
            <person name="Veneault-Fourrey C."/>
            <person name="LaButti K."/>
            <person name="Lindquist E.A."/>
            <person name="Lipzen A."/>
            <person name="Lundell T."/>
            <person name="Morin E."/>
            <person name="Murat C."/>
            <person name="Riley R."/>
            <person name="Ohm R."/>
            <person name="Sun H."/>
            <person name="Tunlid A."/>
            <person name="Henrissat B."/>
            <person name="Grigoriev I.V."/>
            <person name="Hibbett D.S."/>
            <person name="Martin F."/>
        </authorList>
    </citation>
    <scope>NUCLEOTIDE SEQUENCE [LARGE SCALE GENOMIC DNA]</scope>
    <source>
        <strain evidence="2">Marx 270</strain>
    </source>
</reference>
<dbReference type="AlphaFoldDB" id="A0A0C3NS42"/>
<evidence type="ECO:0000313" key="2">
    <source>
        <dbReference type="Proteomes" id="UP000054217"/>
    </source>
</evidence>
<proteinExistence type="predicted"/>
<evidence type="ECO:0000313" key="1">
    <source>
        <dbReference type="EMBL" id="KIN98315.1"/>
    </source>
</evidence>
<accession>A0A0C3NS42</accession>
<gene>
    <name evidence="1" type="ORF">M404DRAFT_31486</name>
</gene>
<reference evidence="1 2" key="1">
    <citation type="submission" date="2014-04" db="EMBL/GenBank/DDBJ databases">
        <authorList>
            <consortium name="DOE Joint Genome Institute"/>
            <person name="Kuo A."/>
            <person name="Kohler A."/>
            <person name="Costa M.D."/>
            <person name="Nagy L.G."/>
            <person name="Floudas D."/>
            <person name="Copeland A."/>
            <person name="Barry K.W."/>
            <person name="Cichocki N."/>
            <person name="Veneault-Fourrey C."/>
            <person name="LaButti K."/>
            <person name="Lindquist E.A."/>
            <person name="Lipzen A."/>
            <person name="Lundell T."/>
            <person name="Morin E."/>
            <person name="Murat C."/>
            <person name="Sun H."/>
            <person name="Tunlid A."/>
            <person name="Henrissat B."/>
            <person name="Grigoriev I.V."/>
            <person name="Hibbett D.S."/>
            <person name="Martin F."/>
            <person name="Nordberg H.P."/>
            <person name="Cantor M.N."/>
            <person name="Hua S.X."/>
        </authorList>
    </citation>
    <scope>NUCLEOTIDE SEQUENCE [LARGE SCALE GENOMIC DNA]</scope>
    <source>
        <strain evidence="1 2">Marx 270</strain>
    </source>
</reference>